<evidence type="ECO:0000313" key="1">
    <source>
        <dbReference type="Proteomes" id="UP000504618"/>
    </source>
</evidence>
<dbReference type="RefSeq" id="XP_024891631.1">
    <property type="nucleotide sequence ID" value="XM_025035863.1"/>
</dbReference>
<accession>A0A6J1RFQ8</accession>
<name>A0A6J1RFQ8_9HYME</name>
<gene>
    <name evidence="2" type="primary">LOC112467306</name>
</gene>
<reference evidence="2" key="1">
    <citation type="submission" date="2025-08" db="UniProtKB">
        <authorList>
            <consortium name="RefSeq"/>
        </authorList>
    </citation>
    <scope>IDENTIFICATION</scope>
    <source>
        <tissue evidence="2">Whole body</tissue>
    </source>
</reference>
<sequence length="103" mass="12502">MNKPVDPHYEKLFTKRELHDEFRKESRRFLQDIKSFTHECYENSSITKDRIKLVLLRVVNWLFGGCPEASRRHREQNDEVGKEEIFKSTNMWLPETSELYLQQ</sequence>
<dbReference type="Proteomes" id="UP000504618">
    <property type="component" value="Unplaced"/>
</dbReference>
<protein>
    <submittedName>
        <fullName evidence="2">Uncharacterized protein LOC112467306</fullName>
    </submittedName>
</protein>
<evidence type="ECO:0000313" key="2">
    <source>
        <dbReference type="RefSeq" id="XP_024891631.1"/>
    </source>
</evidence>
<keyword evidence="1" id="KW-1185">Reference proteome</keyword>
<dbReference type="OrthoDB" id="7551604at2759"/>
<dbReference type="AlphaFoldDB" id="A0A6J1RFQ8"/>
<dbReference type="GeneID" id="112467306"/>
<proteinExistence type="predicted"/>
<organism evidence="1 2">
    <name type="scientific">Temnothorax curvispinosus</name>
    <dbReference type="NCBI Taxonomy" id="300111"/>
    <lineage>
        <taxon>Eukaryota</taxon>
        <taxon>Metazoa</taxon>
        <taxon>Ecdysozoa</taxon>
        <taxon>Arthropoda</taxon>
        <taxon>Hexapoda</taxon>
        <taxon>Insecta</taxon>
        <taxon>Pterygota</taxon>
        <taxon>Neoptera</taxon>
        <taxon>Endopterygota</taxon>
        <taxon>Hymenoptera</taxon>
        <taxon>Apocrita</taxon>
        <taxon>Aculeata</taxon>
        <taxon>Formicoidea</taxon>
        <taxon>Formicidae</taxon>
        <taxon>Myrmicinae</taxon>
        <taxon>Temnothorax</taxon>
    </lineage>
</organism>